<keyword evidence="1" id="KW-0732">Signal</keyword>
<organism evidence="2">
    <name type="scientific">Rhipicephalus appendiculatus</name>
    <name type="common">Brown ear tick</name>
    <dbReference type="NCBI Taxonomy" id="34631"/>
    <lineage>
        <taxon>Eukaryota</taxon>
        <taxon>Metazoa</taxon>
        <taxon>Ecdysozoa</taxon>
        <taxon>Arthropoda</taxon>
        <taxon>Chelicerata</taxon>
        <taxon>Arachnida</taxon>
        <taxon>Acari</taxon>
        <taxon>Parasitiformes</taxon>
        <taxon>Ixodida</taxon>
        <taxon>Ixodoidea</taxon>
        <taxon>Ixodidae</taxon>
        <taxon>Rhipicephalinae</taxon>
        <taxon>Rhipicephalus</taxon>
        <taxon>Rhipicephalus</taxon>
    </lineage>
</organism>
<dbReference type="PRINTS" id="PR01220">
    <property type="entry name" value="HISBINDING"/>
</dbReference>
<dbReference type="Pfam" id="PF02098">
    <property type="entry name" value="His_binding"/>
    <property type="match status" value="1"/>
</dbReference>
<reference evidence="2" key="1">
    <citation type="journal article" date="2016" name="Ticks Tick Borne Dis.">
        <title>De novo assembly and annotation of the salivary gland transcriptome of Rhipicephalus appendiculatus male and female ticks during blood feeding.</title>
        <authorList>
            <person name="de Castro M.H."/>
            <person name="de Klerk D."/>
            <person name="Pienaar R."/>
            <person name="Latif A.A."/>
            <person name="Rees D.J."/>
            <person name="Mans B.J."/>
        </authorList>
    </citation>
    <scope>NUCLEOTIDE SEQUENCE</scope>
    <source>
        <tissue evidence="2">Salivary glands</tissue>
    </source>
</reference>
<dbReference type="Gene3D" id="2.40.128.20">
    <property type="match status" value="1"/>
</dbReference>
<sequence length="210" mass="24019">MTLLRPDINMKLLLLILALGVVFCQAEEEKNPGWADEKKFGGYQNASKSLQRYARSTYYLTNATYNNDTVWGNNFNCLFMAPNKDSAKNESVQVTITYRNGENRTWLKSNETLTAINMYNYKMKNAIKFQTHGASVKTFNDALVYTDGEYCNIFYTTNGSSDGKQQGGYELWMAEKKVNQIPRLCELLFTALTEGMSRHIIWTRSCDSNP</sequence>
<dbReference type="SUPFAM" id="SSF50814">
    <property type="entry name" value="Lipocalins"/>
    <property type="match status" value="1"/>
</dbReference>
<accession>A0A131YSM7</accession>
<dbReference type="InterPro" id="IPR002970">
    <property type="entry name" value="Tick_his-bd"/>
</dbReference>
<dbReference type="AlphaFoldDB" id="A0A131YSM7"/>
<protein>
    <submittedName>
        <fullName evidence="2">Lipocalin</fullName>
    </submittedName>
</protein>
<feature type="chain" id="PRO_5007286003" evidence="1">
    <location>
        <begin position="27"/>
        <end position="210"/>
    </location>
</feature>
<dbReference type="GO" id="GO:0030682">
    <property type="term" value="P:symbiont-mediated perturbation of host defenses"/>
    <property type="evidence" value="ECO:0007669"/>
    <property type="project" value="InterPro"/>
</dbReference>
<name>A0A131YSM7_RHIAP</name>
<evidence type="ECO:0000313" key="2">
    <source>
        <dbReference type="EMBL" id="JAP82243.1"/>
    </source>
</evidence>
<dbReference type="EMBL" id="GEDV01006314">
    <property type="protein sequence ID" value="JAP82243.1"/>
    <property type="molecule type" value="Transcribed_RNA"/>
</dbReference>
<dbReference type="GO" id="GO:0043176">
    <property type="term" value="F:amine binding"/>
    <property type="evidence" value="ECO:0007669"/>
    <property type="project" value="InterPro"/>
</dbReference>
<feature type="signal peptide" evidence="1">
    <location>
        <begin position="1"/>
        <end position="26"/>
    </location>
</feature>
<proteinExistence type="predicted"/>
<dbReference type="InterPro" id="IPR012674">
    <property type="entry name" value="Calycin"/>
</dbReference>
<evidence type="ECO:0000256" key="1">
    <source>
        <dbReference type="SAM" id="SignalP"/>
    </source>
</evidence>